<accession>A0A8J5L6C6</accession>
<comment type="caution">
    <text evidence="2">The sequence shown here is derived from an EMBL/GenBank/DDBJ whole genome shotgun (WGS) entry which is preliminary data.</text>
</comment>
<reference evidence="2 3" key="1">
    <citation type="submission" date="2020-08" db="EMBL/GenBank/DDBJ databases">
        <title>Plant Genome Project.</title>
        <authorList>
            <person name="Zhang R.-G."/>
        </authorList>
    </citation>
    <scope>NUCLEOTIDE SEQUENCE [LARGE SCALE GENOMIC DNA]</scope>
    <source>
        <tissue evidence="2">Rhizome</tissue>
    </source>
</reference>
<dbReference type="AlphaFoldDB" id="A0A8J5L6C6"/>
<dbReference type="PANTHER" id="PTHR10309">
    <property type="entry name" value="MANNOSE-6-PHOSPHATE ISOMERASE"/>
    <property type="match status" value="1"/>
</dbReference>
<dbReference type="GO" id="GO:0004476">
    <property type="term" value="F:mannose-6-phosphate isomerase activity"/>
    <property type="evidence" value="ECO:0007669"/>
    <property type="project" value="InterPro"/>
</dbReference>
<sequence>MVATAASRPKFHPLLDFAQCVRPLTKRSHSNIGIVNQIPSPSVIIKQSQVGFLDEAVAASVLGPGLRLRMSRGGFDGGASVRAKLCCGILSDAKLCLFLYFGKILSEAKALSIQVHSNKELARMLHMMWLNVYKDPTHKPEMAIALIEFKALCGFVNIEELKNVLIVVLEIEELVGNDETSNIICMRELNGYVNAKTVIQSVFTKLMSANKDAILALVSKIKKIS</sequence>
<dbReference type="GO" id="GO:0008270">
    <property type="term" value="F:zinc ion binding"/>
    <property type="evidence" value="ECO:0007669"/>
    <property type="project" value="InterPro"/>
</dbReference>
<dbReference type="PANTHER" id="PTHR10309:SF0">
    <property type="entry name" value="MANNOSE-6-PHOSPHATE ISOMERASE"/>
    <property type="match status" value="1"/>
</dbReference>
<protein>
    <recommendedName>
        <fullName evidence="1">Phosphomannose isomerase type I catalytic domain-containing protein</fullName>
    </recommendedName>
</protein>
<dbReference type="UniPathway" id="UPA00126">
    <property type="reaction ID" value="UER00423"/>
</dbReference>
<dbReference type="SUPFAM" id="SSF51182">
    <property type="entry name" value="RmlC-like cupins"/>
    <property type="match status" value="1"/>
</dbReference>
<dbReference type="InterPro" id="IPR046457">
    <property type="entry name" value="PMI_typeI_cat"/>
</dbReference>
<name>A0A8J5L6C6_ZINOF</name>
<evidence type="ECO:0000259" key="1">
    <source>
        <dbReference type="Pfam" id="PF20511"/>
    </source>
</evidence>
<feature type="domain" description="Phosphomannose isomerase type I catalytic" evidence="1">
    <location>
        <begin position="100"/>
        <end position="155"/>
    </location>
</feature>
<dbReference type="InterPro" id="IPR011051">
    <property type="entry name" value="RmlC_Cupin_sf"/>
</dbReference>
<dbReference type="EMBL" id="JACMSC010000009">
    <property type="protein sequence ID" value="KAG6508043.1"/>
    <property type="molecule type" value="Genomic_DNA"/>
</dbReference>
<dbReference type="PRINTS" id="PR00714">
    <property type="entry name" value="MAN6PISMRASE"/>
</dbReference>
<organism evidence="2 3">
    <name type="scientific">Zingiber officinale</name>
    <name type="common">Ginger</name>
    <name type="synonym">Amomum zingiber</name>
    <dbReference type="NCBI Taxonomy" id="94328"/>
    <lineage>
        <taxon>Eukaryota</taxon>
        <taxon>Viridiplantae</taxon>
        <taxon>Streptophyta</taxon>
        <taxon>Embryophyta</taxon>
        <taxon>Tracheophyta</taxon>
        <taxon>Spermatophyta</taxon>
        <taxon>Magnoliopsida</taxon>
        <taxon>Liliopsida</taxon>
        <taxon>Zingiberales</taxon>
        <taxon>Zingiberaceae</taxon>
        <taxon>Zingiber</taxon>
    </lineage>
</organism>
<proteinExistence type="predicted"/>
<dbReference type="Gene3D" id="2.60.120.10">
    <property type="entry name" value="Jelly Rolls"/>
    <property type="match status" value="1"/>
</dbReference>
<dbReference type="GO" id="GO:0009298">
    <property type="term" value="P:GDP-mannose biosynthetic process"/>
    <property type="evidence" value="ECO:0007669"/>
    <property type="project" value="UniProtKB-UniPathway"/>
</dbReference>
<evidence type="ECO:0000313" key="3">
    <source>
        <dbReference type="Proteomes" id="UP000734854"/>
    </source>
</evidence>
<dbReference type="GO" id="GO:0005829">
    <property type="term" value="C:cytosol"/>
    <property type="evidence" value="ECO:0007669"/>
    <property type="project" value="TreeGrafter"/>
</dbReference>
<dbReference type="Proteomes" id="UP000734854">
    <property type="component" value="Unassembled WGS sequence"/>
</dbReference>
<keyword evidence="3" id="KW-1185">Reference proteome</keyword>
<dbReference type="InterPro" id="IPR016305">
    <property type="entry name" value="Mannose-6-P_Isomerase"/>
</dbReference>
<dbReference type="Pfam" id="PF20511">
    <property type="entry name" value="PMI_typeI_cat"/>
    <property type="match status" value="1"/>
</dbReference>
<gene>
    <name evidence="2" type="ORF">ZIOFF_033398</name>
</gene>
<dbReference type="InterPro" id="IPR014710">
    <property type="entry name" value="RmlC-like_jellyroll"/>
</dbReference>
<evidence type="ECO:0000313" key="2">
    <source>
        <dbReference type="EMBL" id="KAG6508043.1"/>
    </source>
</evidence>